<dbReference type="Proteomes" id="UP000241987">
    <property type="component" value="Segment"/>
</dbReference>
<evidence type="ECO:0000313" key="2">
    <source>
        <dbReference type="EMBL" id="AOV59622.1"/>
    </source>
</evidence>
<evidence type="ECO:0000313" key="1">
    <source>
        <dbReference type="EMBL" id="AOV59384.1"/>
    </source>
</evidence>
<gene>
    <name evidence="1" type="ORF">C440309_161</name>
    <name evidence="2" type="ORF">S330809_161</name>
</gene>
<evidence type="ECO:0000313" key="4">
    <source>
        <dbReference type="Proteomes" id="UP000241987"/>
    </source>
</evidence>
<proteinExistence type="predicted"/>
<organism evidence="1 4">
    <name type="scientific">Synechococcus phage S-CAM4</name>
    <dbReference type="NCBI Taxonomy" id="1883367"/>
    <lineage>
        <taxon>Viruses</taxon>
        <taxon>Duplodnaviria</taxon>
        <taxon>Heunggongvirae</taxon>
        <taxon>Uroviricota</taxon>
        <taxon>Caudoviricetes</taxon>
        <taxon>Pantevenvirales</taxon>
        <taxon>Kyanoviridae</taxon>
        <taxon>Potamoivirus</taxon>
        <taxon>Potamoivirus cam4</taxon>
    </lineage>
</organism>
<accession>A0A1D8KL75</accession>
<dbReference type="RefSeq" id="YP_009320594.1">
    <property type="nucleotide sequence ID" value="NC_031900.1"/>
</dbReference>
<dbReference type="GeneID" id="30305864"/>
<dbReference type="KEGG" id="vg:30305864"/>
<dbReference type="EMBL" id="KU686200">
    <property type="protein sequence ID" value="AOV59384.1"/>
    <property type="molecule type" value="Genomic_DNA"/>
</dbReference>
<evidence type="ECO:0000313" key="3">
    <source>
        <dbReference type="Proteomes" id="UP000217816"/>
    </source>
</evidence>
<name>A0A1D8KL75_9CAUD</name>
<reference evidence="3 4" key="1">
    <citation type="journal article" date="2016" name="Virology">
        <title>The genomic content and context of auxiliary metabolic genes in marine cyanomyoviruses.</title>
        <authorList>
            <person name="Crummett L.T."/>
            <person name="Puxty R.J."/>
            <person name="Weihe C."/>
            <person name="Marston M.F."/>
            <person name="Martiny J.B."/>
        </authorList>
    </citation>
    <scope>NUCLEOTIDE SEQUENCE [LARGE SCALE GENOMIC DNA]</scope>
    <source>
        <strain evidence="1">0309CC44</strain>
        <strain evidence="2">0809SB33</strain>
    </source>
</reference>
<dbReference type="EMBL" id="KU686201">
    <property type="protein sequence ID" value="AOV59622.1"/>
    <property type="molecule type" value="Genomic_DNA"/>
</dbReference>
<keyword evidence="3" id="KW-1185">Reference proteome</keyword>
<sequence>MTWTNHLVGQVGPEDIKCFEDYKTAIGFSKLMKQSYNYVNFYEENVEKWDS</sequence>
<protein>
    <submittedName>
        <fullName evidence="1">Uncharacterized protein</fullName>
    </submittedName>
</protein>
<dbReference type="Proteomes" id="UP000217816">
    <property type="component" value="Segment"/>
</dbReference>